<evidence type="ECO:0000313" key="1">
    <source>
        <dbReference type="EMBL" id="MPM90557.1"/>
    </source>
</evidence>
<dbReference type="AlphaFoldDB" id="A0A645DMM6"/>
<gene>
    <name evidence="1" type="ORF">SDC9_137678</name>
</gene>
<organism evidence="1">
    <name type="scientific">bioreactor metagenome</name>
    <dbReference type="NCBI Taxonomy" id="1076179"/>
    <lineage>
        <taxon>unclassified sequences</taxon>
        <taxon>metagenomes</taxon>
        <taxon>ecological metagenomes</taxon>
    </lineage>
</organism>
<reference evidence="1" key="1">
    <citation type="submission" date="2019-08" db="EMBL/GenBank/DDBJ databases">
        <authorList>
            <person name="Kucharzyk K."/>
            <person name="Murdoch R.W."/>
            <person name="Higgins S."/>
            <person name="Loffler F."/>
        </authorList>
    </citation>
    <scope>NUCLEOTIDE SEQUENCE</scope>
</reference>
<protein>
    <submittedName>
        <fullName evidence="1">Uncharacterized protein</fullName>
    </submittedName>
</protein>
<accession>A0A645DMM6</accession>
<sequence>MPDIEIPDRMAEQIVQMGIKFFSDPKNQKAYEEWHKKEYGCLPGQAERK</sequence>
<dbReference type="EMBL" id="VSSQ01037780">
    <property type="protein sequence ID" value="MPM90557.1"/>
    <property type="molecule type" value="Genomic_DNA"/>
</dbReference>
<comment type="caution">
    <text evidence="1">The sequence shown here is derived from an EMBL/GenBank/DDBJ whole genome shotgun (WGS) entry which is preliminary data.</text>
</comment>
<proteinExistence type="predicted"/>
<name>A0A645DMM6_9ZZZZ</name>